<keyword evidence="2" id="KW-1185">Reference proteome</keyword>
<reference evidence="3" key="3">
    <citation type="submission" date="2025-08" db="UniProtKB">
        <authorList>
            <consortium name="RefSeq"/>
        </authorList>
    </citation>
    <scope>IDENTIFICATION</scope>
    <source>
        <strain evidence="3">NI907</strain>
    </source>
</reference>
<protein>
    <submittedName>
        <fullName evidence="3">Uncharacterized protein</fullName>
    </submittedName>
</protein>
<evidence type="ECO:0000313" key="2">
    <source>
        <dbReference type="Proteomes" id="UP000515153"/>
    </source>
</evidence>
<accession>A0A6P8BCD3</accession>
<name>A0A6P8BCD3_PYRGI</name>
<feature type="region of interest" description="Disordered" evidence="1">
    <location>
        <begin position="226"/>
        <end position="261"/>
    </location>
</feature>
<dbReference type="KEGG" id="pgri:PgNI_02733"/>
<reference evidence="3" key="2">
    <citation type="submission" date="2019-10" db="EMBL/GenBank/DDBJ databases">
        <authorList>
            <consortium name="NCBI Genome Project"/>
        </authorList>
    </citation>
    <scope>NUCLEOTIDE SEQUENCE</scope>
    <source>
        <strain evidence="3">NI907</strain>
    </source>
</reference>
<dbReference type="GeneID" id="41957702"/>
<evidence type="ECO:0000256" key="1">
    <source>
        <dbReference type="SAM" id="MobiDB-lite"/>
    </source>
</evidence>
<feature type="compositionally biased region" description="Low complexity" evidence="1">
    <location>
        <begin position="276"/>
        <end position="287"/>
    </location>
</feature>
<feature type="compositionally biased region" description="Basic and acidic residues" evidence="1">
    <location>
        <begin position="146"/>
        <end position="156"/>
    </location>
</feature>
<gene>
    <name evidence="3" type="ORF">PgNI_02733</name>
</gene>
<reference evidence="3" key="1">
    <citation type="journal article" date="2019" name="Mol. Biol. Evol.">
        <title>Blast fungal genomes show frequent chromosomal changes, gene gains and losses, and effector gene turnover.</title>
        <authorList>
            <person name="Gomez Luciano L.B."/>
            <person name="Jason Tsai I."/>
            <person name="Chuma I."/>
            <person name="Tosa Y."/>
            <person name="Chen Y.H."/>
            <person name="Li J.Y."/>
            <person name="Li M.Y."/>
            <person name="Jade Lu M.Y."/>
            <person name="Nakayashiki H."/>
            <person name="Li W.H."/>
        </authorList>
    </citation>
    <scope>NUCLEOTIDE SEQUENCE</scope>
    <source>
        <strain evidence="3">NI907</strain>
    </source>
</reference>
<dbReference type="RefSeq" id="XP_030984883.1">
    <property type="nucleotide sequence ID" value="XM_031122791.1"/>
</dbReference>
<sequence>MHKSAKFAVAGLKDFRTCQNDVESQRQEDRIKQLVRFKAPTTAAVADNLLIKTCRRNTEPFIPRVMSLKILIRHADKMVLLEKGKIENFHPHSTAAAMPSQAFAAAAASRRPHRGPAQAQPSDLAGSQHVPDSQQPKRPYHGAAEPAKDAAARHPPSDGAAWLDMTQLIQKLQRDVDVQKEVYQNVEAHFARILRDHEGDKYEDHRKLAMSIEDVVLGHLRLQMLGEKERPRSPSRSPPKTDQGSPADNRAGKATVPGAANRSWATVAASAAISARSAITTPSKGGSTPPPPVRKQPDRQVLIRVHQPGLDPREPFALRRKTSEAVGVTLAEIPAIMRTPTGWAIRAANATIKDKLLEAGAQE</sequence>
<dbReference type="Proteomes" id="UP000515153">
    <property type="component" value="Unplaced"/>
</dbReference>
<proteinExistence type="predicted"/>
<feature type="region of interest" description="Disordered" evidence="1">
    <location>
        <begin position="101"/>
        <end position="159"/>
    </location>
</feature>
<evidence type="ECO:0000313" key="3">
    <source>
        <dbReference type="RefSeq" id="XP_030984883.1"/>
    </source>
</evidence>
<feature type="region of interest" description="Disordered" evidence="1">
    <location>
        <begin position="276"/>
        <end position="298"/>
    </location>
</feature>
<dbReference type="AlphaFoldDB" id="A0A6P8BCD3"/>
<organism evidence="2 3">
    <name type="scientific">Pyricularia grisea</name>
    <name type="common">Crabgrass-specific blast fungus</name>
    <name type="synonym">Magnaporthe grisea</name>
    <dbReference type="NCBI Taxonomy" id="148305"/>
    <lineage>
        <taxon>Eukaryota</taxon>
        <taxon>Fungi</taxon>
        <taxon>Dikarya</taxon>
        <taxon>Ascomycota</taxon>
        <taxon>Pezizomycotina</taxon>
        <taxon>Sordariomycetes</taxon>
        <taxon>Sordariomycetidae</taxon>
        <taxon>Magnaporthales</taxon>
        <taxon>Pyriculariaceae</taxon>
        <taxon>Pyricularia</taxon>
    </lineage>
</organism>